<dbReference type="Proteomes" id="UP000249757">
    <property type="component" value="Unassembled WGS sequence"/>
</dbReference>
<dbReference type="AlphaFoldDB" id="A0A834S7X7"/>
<feature type="compositionally biased region" description="Basic and acidic residues" evidence="1">
    <location>
        <begin position="114"/>
        <end position="131"/>
    </location>
</feature>
<evidence type="ECO:0000313" key="3">
    <source>
        <dbReference type="EMBL" id="KAI1513550.1"/>
    </source>
</evidence>
<dbReference type="EMBL" id="NRDI02000009">
    <property type="protein sequence ID" value="KAI1513550.1"/>
    <property type="molecule type" value="Genomic_DNA"/>
</dbReference>
<feature type="region of interest" description="Disordered" evidence="1">
    <location>
        <begin position="28"/>
        <end position="139"/>
    </location>
</feature>
<gene>
    <name evidence="3" type="ORF">Ptr86124_007452</name>
    <name evidence="2" type="ORF">PtrM4_018580</name>
</gene>
<proteinExistence type="predicted"/>
<dbReference type="EMBL" id="NQIK02000001">
    <property type="protein sequence ID" value="KAF7577618.1"/>
    <property type="molecule type" value="Genomic_DNA"/>
</dbReference>
<reference evidence="2 4" key="1">
    <citation type="journal article" date="2018" name="BMC Genomics">
        <title>Comparative genomics of the wheat fungal pathogen Pyrenophora tritici-repentis reveals chromosomal variations and genome plasticity.</title>
        <authorList>
            <person name="Moolhuijzen P."/>
            <person name="See P.T."/>
            <person name="Hane J.K."/>
            <person name="Shi G."/>
            <person name="Liu Z."/>
            <person name="Oliver R.P."/>
            <person name="Moffat C.S."/>
        </authorList>
    </citation>
    <scope>NUCLEOTIDE SEQUENCE [LARGE SCALE GENOMIC DNA]</scope>
    <source>
        <strain evidence="2">M4</strain>
    </source>
</reference>
<keyword evidence="5" id="KW-1185">Reference proteome</keyword>
<accession>A0A834S7X7</accession>
<organism evidence="2 4">
    <name type="scientific">Pyrenophora tritici-repentis</name>
    <dbReference type="NCBI Taxonomy" id="45151"/>
    <lineage>
        <taxon>Eukaryota</taxon>
        <taxon>Fungi</taxon>
        <taxon>Dikarya</taxon>
        <taxon>Ascomycota</taxon>
        <taxon>Pezizomycotina</taxon>
        <taxon>Dothideomycetes</taxon>
        <taxon>Pleosporomycetidae</taxon>
        <taxon>Pleosporales</taxon>
        <taxon>Pleosporineae</taxon>
        <taxon>Pleosporaceae</taxon>
        <taxon>Pyrenophora</taxon>
    </lineage>
</organism>
<sequence length="139" mass="15389">MTCKQPNIPPPLQIPPSRARRQFALRLAQRKAQLESTREVEEDPDDPSAPKTQEQEEREGHQRFARMFEGIEDSSDDDSLHSIEGMGDDEDSIVGRIEVEGQEVGSRSPQKFGSPEKDRAGGGGVERKDSGDSEQSVVV</sequence>
<evidence type="ECO:0000313" key="2">
    <source>
        <dbReference type="EMBL" id="KAF7577618.1"/>
    </source>
</evidence>
<protein>
    <submittedName>
        <fullName evidence="2">Uncharacterized protein</fullName>
    </submittedName>
</protein>
<evidence type="ECO:0000313" key="5">
    <source>
        <dbReference type="Proteomes" id="UP000249757"/>
    </source>
</evidence>
<dbReference type="Proteomes" id="UP000245464">
    <property type="component" value="Chromosome 1"/>
</dbReference>
<reference evidence="3" key="2">
    <citation type="submission" date="2021-05" db="EMBL/GenBank/DDBJ databases">
        <authorList>
            <person name="Moolhuijzen P.M."/>
            <person name="Moffat C.S."/>
        </authorList>
    </citation>
    <scope>NUCLEOTIDE SEQUENCE</scope>
    <source>
        <strain evidence="3">86-124</strain>
    </source>
</reference>
<comment type="caution">
    <text evidence="2">The sequence shown here is derived from an EMBL/GenBank/DDBJ whole genome shotgun (WGS) entry which is preliminary data.</text>
</comment>
<name>A0A834S7X7_9PLEO</name>
<evidence type="ECO:0000313" key="4">
    <source>
        <dbReference type="Proteomes" id="UP000245464"/>
    </source>
</evidence>
<dbReference type="OrthoDB" id="3694125at2759"/>
<feature type="compositionally biased region" description="Basic and acidic residues" evidence="1">
    <location>
        <begin position="53"/>
        <end position="62"/>
    </location>
</feature>
<reference evidence="3" key="3">
    <citation type="journal article" date="2022" name="bioRxiv">
        <title>A global pangenome for the wheat fungal pathogen Pyrenophora tritici-repentis and prediction of effector protein structural homology.</title>
        <authorList>
            <person name="Moolhuijzen P."/>
            <person name="See P.T."/>
            <person name="Shi G."/>
            <person name="Powell H.R."/>
            <person name="Cockram J."/>
            <person name="Jorgensen L.N."/>
            <person name="Benslimane H."/>
            <person name="Strelkov S.E."/>
            <person name="Turner J."/>
            <person name="Liu Z."/>
            <person name="Moffat C.S."/>
        </authorList>
    </citation>
    <scope>NUCLEOTIDE SEQUENCE</scope>
    <source>
        <strain evidence="3">86-124</strain>
    </source>
</reference>
<evidence type="ECO:0000256" key="1">
    <source>
        <dbReference type="SAM" id="MobiDB-lite"/>
    </source>
</evidence>
<dbReference type="OMA" id="HEFGRNS"/>
<reference evidence="5" key="4">
    <citation type="journal article" date="2022" name="Microb. Genom.">
        <title>A global pangenome for the wheat fungal pathogen Pyrenophora tritici-repentis and prediction of effector protein structural homology.</title>
        <authorList>
            <person name="Moolhuijzen P.M."/>
            <person name="See P.T."/>
            <person name="Shi G."/>
            <person name="Powell H.R."/>
            <person name="Cockram J."/>
            <person name="Jorgensen L.N."/>
            <person name="Benslimane H."/>
            <person name="Strelkov S.E."/>
            <person name="Turner J."/>
            <person name="Liu Z."/>
            <person name="Moffat C.S."/>
        </authorList>
    </citation>
    <scope>NUCLEOTIDE SEQUENCE [LARGE SCALE GENOMIC DNA]</scope>
</reference>